<feature type="region of interest" description="Disordered" evidence="2">
    <location>
        <begin position="631"/>
        <end position="660"/>
    </location>
</feature>
<feature type="compositionally biased region" description="Basic and acidic residues" evidence="2">
    <location>
        <begin position="68"/>
        <end position="79"/>
    </location>
</feature>
<evidence type="ECO:0000256" key="1">
    <source>
        <dbReference type="SAM" id="Coils"/>
    </source>
</evidence>
<comment type="caution">
    <text evidence="3">The sequence shown here is derived from an EMBL/GenBank/DDBJ whole genome shotgun (WGS) entry which is preliminary data.</text>
</comment>
<name>A0A3D8T9W1_9HELO</name>
<reference evidence="3 4" key="1">
    <citation type="journal article" date="2018" name="IMA Fungus">
        <title>IMA Genome-F 9: Draft genome sequence of Annulohypoxylon stygium, Aspergillus mulundensis, Berkeleyomyces basicola (syn. Thielaviopsis basicola), Ceratocystis smalleyi, two Cercospora beticola strains, Coleophoma cylindrospora, Fusarium fracticaudum, Phialophora cf. hyalina, and Morchella septimelata.</title>
        <authorList>
            <person name="Wingfield B.D."/>
            <person name="Bills G.F."/>
            <person name="Dong Y."/>
            <person name="Huang W."/>
            <person name="Nel W.J."/>
            <person name="Swalarsk-Parry B.S."/>
            <person name="Vaghefi N."/>
            <person name="Wilken P.M."/>
            <person name="An Z."/>
            <person name="de Beer Z.W."/>
            <person name="De Vos L."/>
            <person name="Chen L."/>
            <person name="Duong T.A."/>
            <person name="Gao Y."/>
            <person name="Hammerbacher A."/>
            <person name="Kikkert J.R."/>
            <person name="Li Y."/>
            <person name="Li H."/>
            <person name="Li K."/>
            <person name="Li Q."/>
            <person name="Liu X."/>
            <person name="Ma X."/>
            <person name="Naidoo K."/>
            <person name="Pethybridge S.J."/>
            <person name="Sun J."/>
            <person name="Steenkamp E.T."/>
            <person name="van der Nest M.A."/>
            <person name="van Wyk S."/>
            <person name="Wingfield M.J."/>
            <person name="Xiong C."/>
            <person name="Yue Q."/>
            <person name="Zhang X."/>
        </authorList>
    </citation>
    <scope>NUCLEOTIDE SEQUENCE [LARGE SCALE GENOMIC DNA]</scope>
    <source>
        <strain evidence="3 4">BP5796</strain>
    </source>
</reference>
<feature type="compositionally biased region" description="Basic and acidic residues" evidence="2">
    <location>
        <begin position="367"/>
        <end position="380"/>
    </location>
</feature>
<evidence type="ECO:0000313" key="3">
    <source>
        <dbReference type="EMBL" id="RDW95340.1"/>
    </source>
</evidence>
<dbReference type="Proteomes" id="UP000256328">
    <property type="component" value="Unassembled WGS sequence"/>
</dbReference>
<feature type="region of interest" description="Disordered" evidence="2">
    <location>
        <begin position="920"/>
        <end position="978"/>
    </location>
</feature>
<feature type="compositionally biased region" description="Basic residues" evidence="2">
    <location>
        <begin position="101"/>
        <end position="113"/>
    </location>
</feature>
<accession>A0A3D8T9W1</accession>
<feature type="coiled-coil region" evidence="1">
    <location>
        <begin position="435"/>
        <end position="462"/>
    </location>
</feature>
<feature type="compositionally biased region" description="Polar residues" evidence="2">
    <location>
        <begin position="154"/>
        <end position="194"/>
    </location>
</feature>
<gene>
    <name evidence="3" type="ORF">BP5796_01103</name>
</gene>
<keyword evidence="1" id="KW-0175">Coiled coil</keyword>
<dbReference type="EMBL" id="PDLN01000001">
    <property type="protein sequence ID" value="RDW95340.1"/>
    <property type="molecule type" value="Genomic_DNA"/>
</dbReference>
<keyword evidence="4" id="KW-1185">Reference proteome</keyword>
<proteinExistence type="predicted"/>
<feature type="compositionally biased region" description="Polar residues" evidence="2">
    <location>
        <begin position="930"/>
        <end position="942"/>
    </location>
</feature>
<organism evidence="3 4">
    <name type="scientific">Coleophoma crateriformis</name>
    <dbReference type="NCBI Taxonomy" id="565419"/>
    <lineage>
        <taxon>Eukaryota</taxon>
        <taxon>Fungi</taxon>
        <taxon>Dikarya</taxon>
        <taxon>Ascomycota</taxon>
        <taxon>Pezizomycotina</taxon>
        <taxon>Leotiomycetes</taxon>
        <taxon>Helotiales</taxon>
        <taxon>Dermateaceae</taxon>
        <taxon>Coleophoma</taxon>
    </lineage>
</organism>
<feature type="region of interest" description="Disordered" evidence="2">
    <location>
        <begin position="822"/>
        <end position="852"/>
    </location>
</feature>
<feature type="coiled-coil region" evidence="1">
    <location>
        <begin position="513"/>
        <end position="560"/>
    </location>
</feature>
<dbReference type="OrthoDB" id="10316149at2759"/>
<evidence type="ECO:0000313" key="4">
    <source>
        <dbReference type="Proteomes" id="UP000256328"/>
    </source>
</evidence>
<feature type="compositionally biased region" description="Basic and acidic residues" evidence="2">
    <location>
        <begin position="114"/>
        <end position="150"/>
    </location>
</feature>
<evidence type="ECO:0000256" key="2">
    <source>
        <dbReference type="SAM" id="MobiDB-lite"/>
    </source>
</evidence>
<feature type="coiled-coil region" evidence="1">
    <location>
        <begin position="245"/>
        <end position="300"/>
    </location>
</feature>
<feature type="coiled-coil region" evidence="1">
    <location>
        <begin position="326"/>
        <end position="360"/>
    </location>
</feature>
<feature type="compositionally biased region" description="Basic and acidic residues" evidence="2">
    <location>
        <begin position="88"/>
        <end position="100"/>
    </location>
</feature>
<feature type="compositionally biased region" description="Polar residues" evidence="2">
    <location>
        <begin position="203"/>
        <end position="213"/>
    </location>
</feature>
<protein>
    <submittedName>
        <fullName evidence="3">Uncharacterized protein</fullName>
    </submittedName>
</protein>
<sequence>MSTPQSPTKGKAVSIADGLVVDSDPTLHTREPVSPLPAHDNSTSLSIKDIVSANPDTMPAGMYAPRGSHRDGPQHDYSPHRGYGSPRSGDKRNHRDDDRGYRRRSRSRSKSPKRRDYGNRSDVRSPTRRELSPSRRDVRERSDPRREFPASRDTAGSTASSRRPSIQQDRTITATSPSTANNDLVEPNLSNKSNVHPHPPKSPSSATPLDPNTNTVADIAIQDIIEIMSTFSTLATKQVMLTIEQEAARKRLEQCKQDNKQLQSHFTVYPNLVEPTNAAYTKAEREFKAVEVKLQQVNEESATTVKRFVTKMVASKTETSQDPTATDDLKKHCNSLEEKCKILTSENDAIRRELDLLKNKSANQRHSLTERQQQELTSHRDQLLKLDTGLAEVKGGMALLKGIPTDMSAIKSHLSQADVDLNSIRGTLAQHSTDGLETRNKAEQQEARLEECQEALKGLSHVISDPDNDSSIEKMLQVSAREIATKAGMSELQNCQADLLAMKDVLSGQPIDSENLDKRIENLEKALENSIAESVSVSSLAALEKRVASMTNDLKRIRSEMAEDKDMLSSQMTTTQENDANTLASLSRQLQQNQSSLQGQEATVGKFAEILQNLEKWLTVVQSDIESMKPQIQSQAQAQKADASASSPGDGSSGNESTRERMHQLEALVHHVKEVYENSLSQERERITVNRSSLNALEERVDRLLQDKTYEHLGERISAAVTQLQDNAGRQHQVDAILGERVTRLESNFIMIKDEVEGCVIATKSIDGRLNNINTLDMCTHILDQIAVLYPYVRNTDYGFQEAKAEREKLKVAIDALEKRFSQQQQQAGRDSTGLDSRPASETRSDFESSASTLKTRVSALLENGTPGELKPQRGIRQEVDTLAVDFRKTTKSLRALITASQAEYRHGIEEIRRGIAQVSGPRNIPVADSRSNQPVKPNQANGHIPSPALGNWNPSGSTLEYTDEPEVGDPEGSDNDY</sequence>
<feature type="compositionally biased region" description="Low complexity" evidence="2">
    <location>
        <begin position="631"/>
        <end position="654"/>
    </location>
</feature>
<feature type="region of interest" description="Disordered" evidence="2">
    <location>
        <begin position="1"/>
        <end position="213"/>
    </location>
</feature>
<feature type="region of interest" description="Disordered" evidence="2">
    <location>
        <begin position="361"/>
        <end position="380"/>
    </location>
</feature>
<feature type="compositionally biased region" description="Acidic residues" evidence="2">
    <location>
        <begin position="962"/>
        <end position="978"/>
    </location>
</feature>
<dbReference type="AlphaFoldDB" id="A0A3D8T9W1"/>